<dbReference type="OrthoDB" id="1939135at2759"/>
<dbReference type="InterPro" id="IPR016197">
    <property type="entry name" value="Chromo-like_dom_sf"/>
</dbReference>
<dbReference type="VEuPathDB" id="FungiDB:H257_16276"/>
<protein>
    <recommendedName>
        <fullName evidence="1">Chromo domain-containing protein</fullName>
    </recommendedName>
</protein>
<sequence>MVAASRLLHVPFKTTMRNITELPVVVMTTITTTAHPNALVILGETAVSRPAHQRPINLGATKTPTIEVLAITAGAAPLRMVMHHVSPSRSPPRFRLHLLLLRLINDNAMRLKLPPSMSRVHDVFNVDRLKHYHPNEAKRTTGEEMYIVEKLLKKCQFKRKLEYLVKWHGHPESEATWELMKDIKHVVHFKQLVQDLESRRFKVYKDVRGENVAMWQVGVTACHHLAHTQLLRLTLANACLGMCLKGKYGLESLA</sequence>
<dbReference type="RefSeq" id="XP_009842949.1">
    <property type="nucleotide sequence ID" value="XM_009844647.1"/>
</dbReference>
<dbReference type="AlphaFoldDB" id="W4FJ93"/>
<dbReference type="InterPro" id="IPR023780">
    <property type="entry name" value="Chromo_domain"/>
</dbReference>
<dbReference type="SMART" id="SM00298">
    <property type="entry name" value="CHROMO"/>
    <property type="match status" value="1"/>
</dbReference>
<proteinExistence type="predicted"/>
<name>W4FJ93_APHAT</name>
<dbReference type="InterPro" id="IPR056924">
    <property type="entry name" value="SH3_Tf2-1"/>
</dbReference>
<dbReference type="SUPFAM" id="SSF54160">
    <property type="entry name" value="Chromo domain-like"/>
    <property type="match status" value="1"/>
</dbReference>
<accession>W4FJ93</accession>
<dbReference type="CDD" id="cd18965">
    <property type="entry name" value="chromodomain"/>
    <property type="match status" value="1"/>
</dbReference>
<evidence type="ECO:0000259" key="1">
    <source>
        <dbReference type="PROSITE" id="PS50013"/>
    </source>
</evidence>
<feature type="domain" description="Chromo" evidence="1">
    <location>
        <begin position="146"/>
        <end position="208"/>
    </location>
</feature>
<dbReference type="GeneID" id="20818272"/>
<dbReference type="Pfam" id="PF24626">
    <property type="entry name" value="SH3_Tf2-1"/>
    <property type="match status" value="1"/>
</dbReference>
<gene>
    <name evidence="2" type="ORF">H257_16276</name>
</gene>
<dbReference type="Gene3D" id="2.40.50.40">
    <property type="match status" value="1"/>
</dbReference>
<evidence type="ECO:0000313" key="2">
    <source>
        <dbReference type="EMBL" id="ETV67545.1"/>
    </source>
</evidence>
<reference evidence="2" key="1">
    <citation type="submission" date="2013-12" db="EMBL/GenBank/DDBJ databases">
        <title>The Genome Sequence of Aphanomyces astaci APO3.</title>
        <authorList>
            <consortium name="The Broad Institute Genomics Platform"/>
            <person name="Russ C."/>
            <person name="Tyler B."/>
            <person name="van West P."/>
            <person name="Dieguez-Uribeondo J."/>
            <person name="Young S.K."/>
            <person name="Zeng Q."/>
            <person name="Gargeya S."/>
            <person name="Fitzgerald M."/>
            <person name="Abouelleil A."/>
            <person name="Alvarado L."/>
            <person name="Chapman S.B."/>
            <person name="Gainer-Dewar J."/>
            <person name="Goldberg J."/>
            <person name="Griggs A."/>
            <person name="Gujja S."/>
            <person name="Hansen M."/>
            <person name="Howarth C."/>
            <person name="Imamovic A."/>
            <person name="Ireland A."/>
            <person name="Larimer J."/>
            <person name="McCowan C."/>
            <person name="Murphy C."/>
            <person name="Pearson M."/>
            <person name="Poon T.W."/>
            <person name="Priest M."/>
            <person name="Roberts A."/>
            <person name="Saif S."/>
            <person name="Shea T."/>
            <person name="Sykes S."/>
            <person name="Wortman J."/>
            <person name="Nusbaum C."/>
            <person name="Birren B."/>
        </authorList>
    </citation>
    <scope>NUCLEOTIDE SEQUENCE [LARGE SCALE GENOMIC DNA]</scope>
    <source>
        <strain evidence="2">APO3</strain>
    </source>
</reference>
<dbReference type="Pfam" id="PF00385">
    <property type="entry name" value="Chromo"/>
    <property type="match status" value="1"/>
</dbReference>
<dbReference type="InterPro" id="IPR000953">
    <property type="entry name" value="Chromo/chromo_shadow_dom"/>
</dbReference>
<dbReference type="PROSITE" id="PS50013">
    <property type="entry name" value="CHROMO_2"/>
    <property type="match status" value="1"/>
</dbReference>
<dbReference type="EMBL" id="KI913196">
    <property type="protein sequence ID" value="ETV67545.1"/>
    <property type="molecule type" value="Genomic_DNA"/>
</dbReference>
<organism evidence="2">
    <name type="scientific">Aphanomyces astaci</name>
    <name type="common">Crayfish plague agent</name>
    <dbReference type="NCBI Taxonomy" id="112090"/>
    <lineage>
        <taxon>Eukaryota</taxon>
        <taxon>Sar</taxon>
        <taxon>Stramenopiles</taxon>
        <taxon>Oomycota</taxon>
        <taxon>Saprolegniomycetes</taxon>
        <taxon>Saprolegniales</taxon>
        <taxon>Verrucalvaceae</taxon>
        <taxon>Aphanomyces</taxon>
    </lineage>
</organism>